<dbReference type="InterPro" id="IPR036822">
    <property type="entry name" value="CutC-like_dom_sf"/>
</dbReference>
<keyword evidence="4" id="KW-1185">Reference proteome</keyword>
<dbReference type="PANTHER" id="PTHR12598:SF0">
    <property type="entry name" value="COPPER HOMEOSTASIS PROTEIN CUTC HOMOLOG"/>
    <property type="match status" value="1"/>
</dbReference>
<dbReference type="OrthoDB" id="9815677at2"/>
<dbReference type="EMBL" id="FWFZ01000009">
    <property type="protein sequence ID" value="SLN51457.1"/>
    <property type="molecule type" value="Genomic_DNA"/>
</dbReference>
<evidence type="ECO:0000313" key="3">
    <source>
        <dbReference type="EMBL" id="SLN51457.1"/>
    </source>
</evidence>
<dbReference type="HAMAP" id="MF_00795">
    <property type="entry name" value="CutC"/>
    <property type="match status" value="1"/>
</dbReference>
<dbReference type="Gene3D" id="3.20.20.380">
    <property type="entry name" value="Copper homeostasis (CutC) domain"/>
    <property type="match status" value="1"/>
</dbReference>
<sequence>MIPLEVPVETMDGVHAARRGGAARIELCAALGEGGLTPSAGLMHAAARAGVPVFAMIRPRAGLFQWSADEAATMARDIRTAREAGLAGVVLGAQRGDLSLDTALLAGLVREAGPMEVTLHRVIDTVPGPLSALEVAVGLGIGRVLSSGAAPTAVEGGGMLAAMVAQAAGRLTVMAGSGVNARNVAALVAETGVAEVHASCSAPSPGAAPFGFDPPKGRRITEEARVREMVATLAAISDR</sequence>
<dbReference type="GO" id="GO:0005737">
    <property type="term" value="C:cytoplasm"/>
    <property type="evidence" value="ECO:0007669"/>
    <property type="project" value="UniProtKB-SubCell"/>
</dbReference>
<gene>
    <name evidence="2 3" type="primary">cutC</name>
    <name evidence="3" type="ORF">ROA7023_02257</name>
</gene>
<organism evidence="3 4">
    <name type="scientific">Roseisalinus antarcticus</name>
    <dbReference type="NCBI Taxonomy" id="254357"/>
    <lineage>
        <taxon>Bacteria</taxon>
        <taxon>Pseudomonadati</taxon>
        <taxon>Pseudomonadota</taxon>
        <taxon>Alphaproteobacteria</taxon>
        <taxon>Rhodobacterales</taxon>
        <taxon>Roseobacteraceae</taxon>
        <taxon>Roseisalinus</taxon>
    </lineage>
</organism>
<keyword evidence="2" id="KW-0963">Cytoplasm</keyword>
<dbReference type="Proteomes" id="UP000193900">
    <property type="component" value="Unassembled WGS sequence"/>
</dbReference>
<dbReference type="AlphaFoldDB" id="A0A1Y5SY77"/>
<dbReference type="SUPFAM" id="SSF110395">
    <property type="entry name" value="CutC-like"/>
    <property type="match status" value="1"/>
</dbReference>
<dbReference type="RefSeq" id="WP_143535523.1">
    <property type="nucleotide sequence ID" value="NZ_FWFZ01000009.1"/>
</dbReference>
<comment type="similarity">
    <text evidence="1 2">Belongs to the CutC family.</text>
</comment>
<accession>A0A1Y5SY77</accession>
<reference evidence="3 4" key="1">
    <citation type="submission" date="2017-03" db="EMBL/GenBank/DDBJ databases">
        <authorList>
            <person name="Afonso C.L."/>
            <person name="Miller P.J."/>
            <person name="Scott M.A."/>
            <person name="Spackman E."/>
            <person name="Goraichik I."/>
            <person name="Dimitrov K.M."/>
            <person name="Suarez D.L."/>
            <person name="Swayne D.E."/>
        </authorList>
    </citation>
    <scope>NUCLEOTIDE SEQUENCE [LARGE SCALE GENOMIC DNA]</scope>
    <source>
        <strain evidence="3 4">CECT 7023</strain>
    </source>
</reference>
<comment type="caution">
    <text evidence="2">Once thought to be involved in copper homeostasis, experiments in E.coli have shown this is not the case.</text>
</comment>
<evidence type="ECO:0000313" key="4">
    <source>
        <dbReference type="Proteomes" id="UP000193900"/>
    </source>
</evidence>
<dbReference type="PANTHER" id="PTHR12598">
    <property type="entry name" value="COPPER HOMEOSTASIS PROTEIN CUTC"/>
    <property type="match status" value="1"/>
</dbReference>
<dbReference type="GO" id="GO:0005507">
    <property type="term" value="F:copper ion binding"/>
    <property type="evidence" value="ECO:0007669"/>
    <property type="project" value="TreeGrafter"/>
</dbReference>
<protein>
    <recommendedName>
        <fullName evidence="2">PF03932 family protein CutC</fullName>
    </recommendedName>
</protein>
<name>A0A1Y5SY77_9RHOB</name>
<dbReference type="InterPro" id="IPR005627">
    <property type="entry name" value="CutC-like"/>
</dbReference>
<dbReference type="Pfam" id="PF03932">
    <property type="entry name" value="CutC"/>
    <property type="match status" value="1"/>
</dbReference>
<proteinExistence type="inferred from homology"/>
<comment type="subcellular location">
    <subcellularLocation>
        <location evidence="2">Cytoplasm</location>
    </subcellularLocation>
</comment>
<evidence type="ECO:0000256" key="1">
    <source>
        <dbReference type="ARBA" id="ARBA00007768"/>
    </source>
</evidence>
<evidence type="ECO:0000256" key="2">
    <source>
        <dbReference type="HAMAP-Rule" id="MF_00795"/>
    </source>
</evidence>